<proteinExistence type="predicted"/>
<organism evidence="1 2">
    <name type="scientific">Paenibacillus abyssi</name>
    <dbReference type="NCBI Taxonomy" id="1340531"/>
    <lineage>
        <taxon>Bacteria</taxon>
        <taxon>Bacillati</taxon>
        <taxon>Bacillota</taxon>
        <taxon>Bacilli</taxon>
        <taxon>Bacillales</taxon>
        <taxon>Paenibacillaceae</taxon>
        <taxon>Paenibacillus</taxon>
    </lineage>
</organism>
<dbReference type="EMBL" id="BMGR01000001">
    <property type="protein sequence ID" value="GGF90508.1"/>
    <property type="molecule type" value="Genomic_DNA"/>
</dbReference>
<evidence type="ECO:0000313" key="1">
    <source>
        <dbReference type="EMBL" id="GGF90508.1"/>
    </source>
</evidence>
<gene>
    <name evidence="1" type="ORF">GCM10010916_04840</name>
</gene>
<dbReference type="InterPro" id="IPR025144">
    <property type="entry name" value="DUF4085"/>
</dbReference>
<keyword evidence="2" id="KW-1185">Reference proteome</keyword>
<dbReference type="AlphaFoldDB" id="A0A917CKP1"/>
<name>A0A917CKP1_9BACL</name>
<comment type="caution">
    <text evidence="1">The sequence shown here is derived from an EMBL/GenBank/DDBJ whole genome shotgun (WGS) entry which is preliminary data.</text>
</comment>
<sequence>MDMSSEQISHIQQLIATYDVRPPFDEVKCKEEFSINHGRRCKEAAHQLPDELSSRIADMRVFSLGYCTKEVLHELRQLSIENEKLMMLILEEYRQAQQAENIPEHIRNHFGFHDCRVMELTTGKQIIMRMDTEGGFTNFNKITFDTVEIIWQDEHIVGSHWIYEELYCTDEGYEAHILFSGAGMPELIIRCADIIIEHE</sequence>
<dbReference type="Pfam" id="PF13315">
    <property type="entry name" value="DUF4085"/>
    <property type="match status" value="1"/>
</dbReference>
<evidence type="ECO:0008006" key="3">
    <source>
        <dbReference type="Google" id="ProtNLM"/>
    </source>
</evidence>
<accession>A0A917CKP1</accession>
<dbReference type="Proteomes" id="UP000644756">
    <property type="component" value="Unassembled WGS sequence"/>
</dbReference>
<dbReference type="RefSeq" id="WP_229724915.1">
    <property type="nucleotide sequence ID" value="NZ_BMGR01000001.1"/>
</dbReference>
<reference evidence="1" key="1">
    <citation type="journal article" date="2014" name="Int. J. Syst. Evol. Microbiol.">
        <title>Complete genome sequence of Corynebacterium casei LMG S-19264T (=DSM 44701T), isolated from a smear-ripened cheese.</title>
        <authorList>
            <consortium name="US DOE Joint Genome Institute (JGI-PGF)"/>
            <person name="Walter F."/>
            <person name="Albersmeier A."/>
            <person name="Kalinowski J."/>
            <person name="Ruckert C."/>
        </authorList>
    </citation>
    <scope>NUCLEOTIDE SEQUENCE</scope>
    <source>
        <strain evidence="1">CGMCC 1.12987</strain>
    </source>
</reference>
<protein>
    <recommendedName>
        <fullName evidence="3">DUF4085 domain-containing protein</fullName>
    </recommendedName>
</protein>
<reference evidence="1" key="2">
    <citation type="submission" date="2020-09" db="EMBL/GenBank/DDBJ databases">
        <authorList>
            <person name="Sun Q."/>
            <person name="Zhou Y."/>
        </authorList>
    </citation>
    <scope>NUCLEOTIDE SEQUENCE</scope>
    <source>
        <strain evidence="1">CGMCC 1.12987</strain>
    </source>
</reference>
<evidence type="ECO:0000313" key="2">
    <source>
        <dbReference type="Proteomes" id="UP000644756"/>
    </source>
</evidence>